<evidence type="ECO:0000256" key="6">
    <source>
        <dbReference type="ARBA" id="ARBA00022840"/>
    </source>
</evidence>
<dbReference type="InterPro" id="IPR021886">
    <property type="entry name" value="MgsA_C"/>
</dbReference>
<dbReference type="CDD" id="cd18139">
    <property type="entry name" value="HLD_clamp_RarA"/>
    <property type="match status" value="1"/>
</dbReference>
<evidence type="ECO:0000256" key="4">
    <source>
        <dbReference type="ARBA" id="ARBA00022705"/>
    </source>
</evidence>
<keyword evidence="6" id="KW-0067">ATP-binding</keyword>
<dbReference type="RefSeq" id="WP_046763070.1">
    <property type="nucleotide sequence ID" value="NZ_LBIC01000003.1"/>
</dbReference>
<dbReference type="PANTHER" id="PTHR13779:SF7">
    <property type="entry name" value="ATPASE WRNIP1"/>
    <property type="match status" value="1"/>
</dbReference>
<protein>
    <recommendedName>
        <fullName evidence="3">Replication-associated recombination protein A</fullName>
    </recommendedName>
</protein>
<dbReference type="GO" id="GO:0008047">
    <property type="term" value="F:enzyme activator activity"/>
    <property type="evidence" value="ECO:0007669"/>
    <property type="project" value="TreeGrafter"/>
</dbReference>
<dbReference type="InterPro" id="IPR027417">
    <property type="entry name" value="P-loop_NTPase"/>
</dbReference>
<dbReference type="InterPro" id="IPR051314">
    <property type="entry name" value="AAA_ATPase_RarA/MGS1/WRNIP1"/>
</dbReference>
<dbReference type="InterPro" id="IPR003593">
    <property type="entry name" value="AAA+_ATPase"/>
</dbReference>
<evidence type="ECO:0000256" key="5">
    <source>
        <dbReference type="ARBA" id="ARBA00022741"/>
    </source>
</evidence>
<comment type="similarity">
    <text evidence="2">Belongs to the AAA ATPase family. RarA/MGS1/WRNIP1 subfamily.</text>
</comment>
<proteinExistence type="inferred from homology"/>
<dbReference type="PANTHER" id="PTHR13779">
    <property type="entry name" value="WERNER HELICASE-INTERACTING PROTEIN 1 FAMILY MEMBER"/>
    <property type="match status" value="1"/>
</dbReference>
<dbReference type="FunFam" id="1.20.272.10:FF:000001">
    <property type="entry name" value="Putative AAA family ATPase"/>
    <property type="match status" value="1"/>
</dbReference>
<dbReference type="SUPFAM" id="SSF52540">
    <property type="entry name" value="P-loop containing nucleoside triphosphate hydrolases"/>
    <property type="match status" value="1"/>
</dbReference>
<evidence type="ECO:0000256" key="3">
    <source>
        <dbReference type="ARBA" id="ARBA00020776"/>
    </source>
</evidence>
<name>A0A0M3AVD5_9SPHN</name>
<dbReference type="SUPFAM" id="SSF48019">
    <property type="entry name" value="post-AAA+ oligomerization domain-like"/>
    <property type="match status" value="1"/>
</dbReference>
<sequence>MADLFAPDDLPASTPADAPLADKLRPHALADVVGQDHLTGPEGAIGRMVAAGRLSSIILWGPPGTGKTTIARLLADAVGMRFEPISAVFSGVADLKKVFATAREHARRGEKTLLFVDEIHRFNRAQQDSFLPFVEDGTVTLVGATTENPSFELNAALLSRAQVLILRRLDASALEQLLDRAEALTGRPLPLDPAAREALLASADGDGRFLLNQVETLYSIDIPEPLDPAGLSALLHRRVAVYDKDREGHYNLISALHKSLRGSDPQAALYYLARMLTAGEEPLYVLRRLVRFAVEDIGLADPQAVVQCLAAKDTYEFLGSPEGELAIVQACLYCATAPKSNAAYSAMKSAWKSARETGSLMPPQNILNAPTKLMKTIGYGKGYQYDHDAAEGFSGDDYWPQEMQPQTFYSPTERGFEARIAERLAYWDRLRAERSGK</sequence>
<feature type="domain" description="AAA+ ATPase" evidence="7">
    <location>
        <begin position="53"/>
        <end position="169"/>
    </location>
</feature>
<keyword evidence="5" id="KW-0547">Nucleotide-binding</keyword>
<organism evidence="8 9">
    <name type="scientific">Sphingobium chungbukense</name>
    <dbReference type="NCBI Taxonomy" id="56193"/>
    <lineage>
        <taxon>Bacteria</taxon>
        <taxon>Pseudomonadati</taxon>
        <taxon>Pseudomonadota</taxon>
        <taxon>Alphaproteobacteria</taxon>
        <taxon>Sphingomonadales</taxon>
        <taxon>Sphingomonadaceae</taxon>
        <taxon>Sphingobium</taxon>
    </lineage>
</organism>
<dbReference type="STRING" id="56193.YP76_08150"/>
<dbReference type="GO" id="GO:0003677">
    <property type="term" value="F:DNA binding"/>
    <property type="evidence" value="ECO:0007669"/>
    <property type="project" value="InterPro"/>
</dbReference>
<dbReference type="GO" id="GO:0006261">
    <property type="term" value="P:DNA-templated DNA replication"/>
    <property type="evidence" value="ECO:0007669"/>
    <property type="project" value="TreeGrafter"/>
</dbReference>
<dbReference type="Gene3D" id="1.10.3710.10">
    <property type="entry name" value="DNA polymerase III clamp loader subunits, C-terminal domain"/>
    <property type="match status" value="1"/>
</dbReference>
<dbReference type="InterPro" id="IPR003959">
    <property type="entry name" value="ATPase_AAA_core"/>
</dbReference>
<dbReference type="GO" id="GO:0005524">
    <property type="term" value="F:ATP binding"/>
    <property type="evidence" value="ECO:0007669"/>
    <property type="project" value="UniProtKB-KW"/>
</dbReference>
<evidence type="ECO:0000313" key="8">
    <source>
        <dbReference type="EMBL" id="KKW92861.1"/>
    </source>
</evidence>
<dbReference type="Pfam" id="PF16193">
    <property type="entry name" value="AAA_assoc_2"/>
    <property type="match status" value="1"/>
</dbReference>
<dbReference type="CDD" id="cd00009">
    <property type="entry name" value="AAA"/>
    <property type="match status" value="1"/>
</dbReference>
<comment type="caution">
    <text evidence="8">The sequence shown here is derived from an EMBL/GenBank/DDBJ whole genome shotgun (WGS) entry which is preliminary data.</text>
</comment>
<keyword evidence="4" id="KW-0235">DNA replication</keyword>
<dbReference type="GO" id="GO:0000731">
    <property type="term" value="P:DNA synthesis involved in DNA repair"/>
    <property type="evidence" value="ECO:0007669"/>
    <property type="project" value="TreeGrafter"/>
</dbReference>
<gene>
    <name evidence="8" type="ORF">YP76_08150</name>
</gene>
<dbReference type="Gene3D" id="3.40.50.300">
    <property type="entry name" value="P-loop containing nucleotide triphosphate hydrolases"/>
    <property type="match status" value="1"/>
</dbReference>
<keyword evidence="9" id="KW-1185">Reference proteome</keyword>
<dbReference type="InterPro" id="IPR008921">
    <property type="entry name" value="DNA_pol3_clamp-load_cplx_C"/>
</dbReference>
<dbReference type="FunFam" id="3.40.50.300:FF:000137">
    <property type="entry name" value="Replication-associated recombination protein A"/>
    <property type="match status" value="1"/>
</dbReference>
<dbReference type="AlphaFoldDB" id="A0A0M3AVD5"/>
<dbReference type="Pfam" id="PF12002">
    <property type="entry name" value="MgsA_C"/>
    <property type="match status" value="1"/>
</dbReference>
<reference evidence="8 9" key="1">
    <citation type="submission" date="2015-04" db="EMBL/GenBank/DDBJ databases">
        <title>Genome sequence of aromatic hydrocarbons-degrading Sphingobium chungbukense DJ77.</title>
        <authorList>
            <person name="Kim Y.-C."/>
            <person name="Chae J.-C."/>
        </authorList>
    </citation>
    <scope>NUCLEOTIDE SEQUENCE [LARGE SCALE GENOMIC DNA]</scope>
    <source>
        <strain evidence="8 9">DJ77</strain>
    </source>
</reference>
<dbReference type="EMBL" id="LBIC01000003">
    <property type="protein sequence ID" value="KKW92861.1"/>
    <property type="molecule type" value="Genomic_DNA"/>
</dbReference>
<evidence type="ECO:0000256" key="1">
    <source>
        <dbReference type="ARBA" id="ARBA00002393"/>
    </source>
</evidence>
<dbReference type="SMART" id="SM00382">
    <property type="entry name" value="AAA"/>
    <property type="match status" value="1"/>
</dbReference>
<dbReference type="InterPro" id="IPR032423">
    <property type="entry name" value="AAA_assoc_2"/>
</dbReference>
<evidence type="ECO:0000256" key="2">
    <source>
        <dbReference type="ARBA" id="ARBA00008959"/>
    </source>
</evidence>
<dbReference type="GO" id="GO:0017116">
    <property type="term" value="F:single-stranded DNA helicase activity"/>
    <property type="evidence" value="ECO:0007669"/>
    <property type="project" value="TreeGrafter"/>
</dbReference>
<dbReference type="PATRIC" id="fig|56193.3.peg.1685"/>
<evidence type="ECO:0000313" key="9">
    <source>
        <dbReference type="Proteomes" id="UP000033874"/>
    </source>
</evidence>
<dbReference type="GO" id="GO:0016887">
    <property type="term" value="F:ATP hydrolysis activity"/>
    <property type="evidence" value="ECO:0007669"/>
    <property type="project" value="InterPro"/>
</dbReference>
<accession>A0A0M3AVD5</accession>
<comment type="function">
    <text evidence="1">DNA-dependent ATPase that plays important roles in cellular responses to stalled DNA replication processes.</text>
</comment>
<evidence type="ECO:0000259" key="7">
    <source>
        <dbReference type="SMART" id="SM00382"/>
    </source>
</evidence>
<dbReference type="Proteomes" id="UP000033874">
    <property type="component" value="Unassembled WGS sequence"/>
</dbReference>
<dbReference type="Gene3D" id="1.20.272.10">
    <property type="match status" value="1"/>
</dbReference>
<dbReference type="Pfam" id="PF00004">
    <property type="entry name" value="AAA"/>
    <property type="match status" value="1"/>
</dbReference>